<dbReference type="AlphaFoldDB" id="A0A1D1VYW7"/>
<name>A0A1D1VYW7_RAMVA</name>
<accession>A0A1D1VYW7</accession>
<protein>
    <submittedName>
        <fullName evidence="2">Uncharacterized protein</fullName>
    </submittedName>
</protein>
<proteinExistence type="predicted"/>
<evidence type="ECO:0000313" key="2">
    <source>
        <dbReference type="EMBL" id="GAV06592.1"/>
    </source>
</evidence>
<sequence>MTPKRFAVIDDPKLDTVRKRLKRAGEKRLQDAGSVRRQRVTPNLEVIPLEESVDEVVIPADQPALSPTHRHDVEGKKRRERPW</sequence>
<dbReference type="Proteomes" id="UP000186922">
    <property type="component" value="Unassembled WGS sequence"/>
</dbReference>
<comment type="caution">
    <text evidence="2">The sequence shown here is derived from an EMBL/GenBank/DDBJ whole genome shotgun (WGS) entry which is preliminary data.</text>
</comment>
<feature type="region of interest" description="Disordered" evidence="1">
    <location>
        <begin position="60"/>
        <end position="83"/>
    </location>
</feature>
<evidence type="ECO:0000256" key="1">
    <source>
        <dbReference type="SAM" id="MobiDB-lite"/>
    </source>
</evidence>
<keyword evidence="3" id="KW-1185">Reference proteome</keyword>
<organism evidence="2 3">
    <name type="scientific">Ramazzottius varieornatus</name>
    <name type="common">Water bear</name>
    <name type="synonym">Tardigrade</name>
    <dbReference type="NCBI Taxonomy" id="947166"/>
    <lineage>
        <taxon>Eukaryota</taxon>
        <taxon>Metazoa</taxon>
        <taxon>Ecdysozoa</taxon>
        <taxon>Tardigrada</taxon>
        <taxon>Eutardigrada</taxon>
        <taxon>Parachela</taxon>
        <taxon>Hypsibioidea</taxon>
        <taxon>Ramazzottiidae</taxon>
        <taxon>Ramazzottius</taxon>
    </lineage>
</organism>
<evidence type="ECO:0000313" key="3">
    <source>
        <dbReference type="Proteomes" id="UP000186922"/>
    </source>
</evidence>
<reference evidence="2 3" key="1">
    <citation type="journal article" date="2016" name="Nat. Commun.">
        <title>Extremotolerant tardigrade genome and improved radiotolerance of human cultured cells by tardigrade-unique protein.</title>
        <authorList>
            <person name="Hashimoto T."/>
            <person name="Horikawa D.D."/>
            <person name="Saito Y."/>
            <person name="Kuwahara H."/>
            <person name="Kozuka-Hata H."/>
            <person name="Shin-I T."/>
            <person name="Minakuchi Y."/>
            <person name="Ohishi K."/>
            <person name="Motoyama A."/>
            <person name="Aizu T."/>
            <person name="Enomoto A."/>
            <person name="Kondo K."/>
            <person name="Tanaka S."/>
            <person name="Hara Y."/>
            <person name="Koshikawa S."/>
            <person name="Sagara H."/>
            <person name="Miura T."/>
            <person name="Yokobori S."/>
            <person name="Miyagawa K."/>
            <person name="Suzuki Y."/>
            <person name="Kubo T."/>
            <person name="Oyama M."/>
            <person name="Kohara Y."/>
            <person name="Fujiyama A."/>
            <person name="Arakawa K."/>
            <person name="Katayama T."/>
            <person name="Toyoda A."/>
            <person name="Kunieda T."/>
        </authorList>
    </citation>
    <scope>NUCLEOTIDE SEQUENCE [LARGE SCALE GENOMIC DNA]</scope>
    <source>
        <strain evidence="2 3">YOKOZUNA-1</strain>
    </source>
</reference>
<dbReference type="EMBL" id="BDGG01000013">
    <property type="protein sequence ID" value="GAV06592.1"/>
    <property type="molecule type" value="Genomic_DNA"/>
</dbReference>
<feature type="compositionally biased region" description="Basic and acidic residues" evidence="1">
    <location>
        <begin position="69"/>
        <end position="83"/>
    </location>
</feature>
<gene>
    <name evidence="2" type="primary">RvY_16556-1</name>
    <name evidence="2" type="synonym">RvY_16556.1</name>
    <name evidence="2" type="ORF">RvY_16556</name>
</gene>